<reference evidence="3" key="1">
    <citation type="journal article" date="2013" name="Nat. Genet.">
        <title>The wheat powdery mildew genome shows the unique evolution of an obligate biotroph.</title>
        <authorList>
            <person name="Wicker T."/>
            <person name="Oberhaensli S."/>
            <person name="Parlange F."/>
            <person name="Buchmann J.P."/>
            <person name="Shatalina M."/>
            <person name="Roffler S."/>
            <person name="Ben-David R."/>
            <person name="Dolezel J."/>
            <person name="Simkova H."/>
            <person name="Schulze-Lefert P."/>
            <person name="Spanu P.D."/>
            <person name="Bruggmann R."/>
            <person name="Amselem J."/>
            <person name="Quesneville H."/>
            <person name="Ver Loren van Themaat E."/>
            <person name="Paape T."/>
            <person name="Shimizu K.K."/>
            <person name="Keller B."/>
        </authorList>
    </citation>
    <scope>NUCLEOTIDE SEQUENCE [LARGE SCALE GENOMIC DNA]</scope>
    <source>
        <strain evidence="3">96224</strain>
    </source>
</reference>
<accession>A0A061HLU3</accession>
<dbReference type="EMBL" id="KE373398">
    <property type="protein sequence ID" value="EPQ67731.1"/>
    <property type="molecule type" value="Genomic_DNA"/>
</dbReference>
<name>A0A061HLU3_BLUGR</name>
<reference evidence="2" key="3">
    <citation type="submission" date="2018-07" db="EMBL/GenBank/DDBJ databases">
        <authorList>
            <person name="Quirk P.G."/>
            <person name="Krulwich T.A."/>
        </authorList>
    </citation>
    <scope>NUCLEOTIDE SEQUENCE</scope>
    <source>
        <strain evidence="2">96224</strain>
    </source>
</reference>
<dbReference type="AlphaFoldDB" id="A0A061HLU3"/>
<evidence type="ECO:0000313" key="1">
    <source>
        <dbReference type="EMBL" id="EPQ67731.1"/>
    </source>
</evidence>
<proteinExistence type="predicted"/>
<reference evidence="1" key="2">
    <citation type="submission" date="2013-01" db="EMBL/GenBank/DDBJ databases">
        <title>The wheat powdery mildew genome reveals unique evolution of an obligate biotroph.</title>
        <authorList>
            <person name="Oberhaensli S."/>
            <person name="Wicker T."/>
            <person name="Keller B."/>
        </authorList>
    </citation>
    <scope>NUCLEOTIDE SEQUENCE</scope>
    <source>
        <strain evidence="1">96224</strain>
    </source>
</reference>
<evidence type="ECO:0000313" key="2">
    <source>
        <dbReference type="EMBL" id="SUZ07020.1"/>
    </source>
</evidence>
<evidence type="ECO:0000313" key="3">
    <source>
        <dbReference type="Proteomes" id="UP000053110"/>
    </source>
</evidence>
<sequence length="57" mass="6349">IVAFGPRRRGRRLPLVLYHLPVTAGSCQKHIHRRPHAPPSLSLLLPPLVLAPSPLKF</sequence>
<gene>
    <name evidence="1" type="ORF">BGT96224_5379</name>
    <name evidence="2" type="ORF">BGT96224V2_LOCUS703</name>
</gene>
<organism evidence="2">
    <name type="scientific">Blumeria graminis f. sp. tritici 96224</name>
    <dbReference type="NCBI Taxonomy" id="1268274"/>
    <lineage>
        <taxon>Eukaryota</taxon>
        <taxon>Fungi</taxon>
        <taxon>Dikarya</taxon>
        <taxon>Ascomycota</taxon>
        <taxon>Pezizomycotina</taxon>
        <taxon>Leotiomycetes</taxon>
        <taxon>Erysiphales</taxon>
        <taxon>Erysiphaceae</taxon>
        <taxon>Blumeria</taxon>
    </lineage>
</organism>
<feature type="non-terminal residue" evidence="2">
    <location>
        <position position="1"/>
    </location>
</feature>
<dbReference type="EMBL" id="UIGY01000001">
    <property type="protein sequence ID" value="SUZ07020.1"/>
    <property type="molecule type" value="Genomic_DNA"/>
</dbReference>
<protein>
    <submittedName>
        <fullName evidence="2">Bgt-5379</fullName>
    </submittedName>
</protein>
<dbReference type="Proteomes" id="UP000053110">
    <property type="component" value="Unassembled WGS sequence"/>
</dbReference>
<dbReference type="HOGENOM" id="CLU_3001923_0_0_1"/>